<proteinExistence type="predicted"/>
<name>A0A813G7W4_POLGL</name>
<organism evidence="1 2">
    <name type="scientific">Polarella glacialis</name>
    <name type="common">Dinoflagellate</name>
    <dbReference type="NCBI Taxonomy" id="89957"/>
    <lineage>
        <taxon>Eukaryota</taxon>
        <taxon>Sar</taxon>
        <taxon>Alveolata</taxon>
        <taxon>Dinophyceae</taxon>
        <taxon>Suessiales</taxon>
        <taxon>Suessiaceae</taxon>
        <taxon>Polarella</taxon>
    </lineage>
</organism>
<dbReference type="Proteomes" id="UP000654075">
    <property type="component" value="Unassembled WGS sequence"/>
</dbReference>
<protein>
    <submittedName>
        <fullName evidence="1">Uncharacterized protein</fullName>
    </submittedName>
</protein>
<dbReference type="AlphaFoldDB" id="A0A813G7W4"/>
<keyword evidence="2" id="KW-1185">Reference proteome</keyword>
<comment type="caution">
    <text evidence="1">The sequence shown here is derived from an EMBL/GenBank/DDBJ whole genome shotgun (WGS) entry which is preliminary data.</text>
</comment>
<sequence>MDHVECTRALPETPDCVGMLGGDFVLKVTKITRAGDEVIELPVKGTDLVRDVIDKLEGTFQAQLRFEGSFEAFPTDLTLVAVGVCGQPSVELIISCMPLVSPPSESAPCACPEVVGVALSVRGNLTSHRPAA</sequence>
<evidence type="ECO:0000313" key="1">
    <source>
        <dbReference type="EMBL" id="CAE8618787.1"/>
    </source>
</evidence>
<dbReference type="EMBL" id="CAJNNV010026678">
    <property type="protein sequence ID" value="CAE8618787.1"/>
    <property type="molecule type" value="Genomic_DNA"/>
</dbReference>
<reference evidence="1" key="1">
    <citation type="submission" date="2021-02" db="EMBL/GenBank/DDBJ databases">
        <authorList>
            <person name="Dougan E. K."/>
            <person name="Rhodes N."/>
            <person name="Thang M."/>
            <person name="Chan C."/>
        </authorList>
    </citation>
    <scope>NUCLEOTIDE SEQUENCE</scope>
</reference>
<accession>A0A813G7W4</accession>
<evidence type="ECO:0000313" key="2">
    <source>
        <dbReference type="Proteomes" id="UP000654075"/>
    </source>
</evidence>
<gene>
    <name evidence="1" type="ORF">PGLA1383_LOCUS36385</name>
</gene>